<accession>A0ACC5VT55</accession>
<sequence length="68" mass="7017">MTPEQAMQKALLLAGGPVALSRSIGISSQAISQWKVVPAARVMAVVKATKGKIKASQLRPDVFGSVAA</sequence>
<evidence type="ECO:0000313" key="1">
    <source>
        <dbReference type="EMBL" id="MBZ5486936.1"/>
    </source>
</evidence>
<keyword evidence="2" id="KW-1185">Reference proteome</keyword>
<gene>
    <name evidence="1" type="ORF">HW452_05290</name>
</gene>
<comment type="caution">
    <text evidence="1">The sequence shown here is derived from an EMBL/GenBank/DDBJ whole genome shotgun (WGS) entry which is preliminary data.</text>
</comment>
<reference evidence="1" key="1">
    <citation type="submission" date="2020-06" db="EMBL/GenBank/DDBJ databases">
        <title>Whole Genome Sequence of Halomonas aquamarina MB598.</title>
        <authorList>
            <person name="Pervaiz M."/>
            <person name="Fariq A."/>
            <person name="Yasmin A."/>
            <person name="Welch M."/>
        </authorList>
    </citation>
    <scope>NUCLEOTIDE SEQUENCE</scope>
    <source>
        <strain evidence="1">MB598</strain>
    </source>
</reference>
<name>A0ACC5VT55_9GAMM</name>
<dbReference type="EMBL" id="JABYQT010000002">
    <property type="protein sequence ID" value="MBZ5486936.1"/>
    <property type="molecule type" value="Genomic_DNA"/>
</dbReference>
<organism evidence="1 2">
    <name type="scientific">Vreelandella aquamarina</name>
    <dbReference type="NCBI Taxonomy" id="77097"/>
    <lineage>
        <taxon>Bacteria</taxon>
        <taxon>Pseudomonadati</taxon>
        <taxon>Pseudomonadota</taxon>
        <taxon>Gammaproteobacteria</taxon>
        <taxon>Oceanospirillales</taxon>
        <taxon>Halomonadaceae</taxon>
        <taxon>Vreelandella</taxon>
    </lineage>
</organism>
<evidence type="ECO:0000313" key="2">
    <source>
        <dbReference type="Proteomes" id="UP001319846"/>
    </source>
</evidence>
<dbReference type="Proteomes" id="UP001319846">
    <property type="component" value="Unassembled WGS sequence"/>
</dbReference>
<protein>
    <submittedName>
        <fullName evidence="1">Helix-turn-helix domain-containing protein</fullName>
    </submittedName>
</protein>
<proteinExistence type="predicted"/>